<dbReference type="Pfam" id="PF01520">
    <property type="entry name" value="Amidase_3"/>
    <property type="match status" value="1"/>
</dbReference>
<dbReference type="InterPro" id="IPR050695">
    <property type="entry name" value="N-acetylmuramoyl_amidase_3"/>
</dbReference>
<evidence type="ECO:0000313" key="3">
    <source>
        <dbReference type="EMBL" id="GGQ93359.1"/>
    </source>
</evidence>
<sequence>MAYPANGAKVAFDHVIFEGSVLPGATLSVNGRKLDVGPDGLFMEWLPLTPGVNDLLLSSVSGSQTSALSFRVVSAPAAPLPASPARITPGSALPDGGWIRYGVPTLALEDRRLTFAFSGSPGGKAVFWIGTQGPYSMTETGRGRYSGSYTLRPSDTFNHAPVRYLLRAPDGSRAELSAPGSVSTLPGPRYAEVTALDLGRGVNPVTAGWAPVGGDNLLYPRQGTQFAVVGENAGNFLTRLPGEPTLPLLEVTRSTSTLLPEGTPPALAVLTSATLTELSAEDTSTHLTLRLPLGARVPFTLQQQANTLELRLYGTGGDPADLNAALETAAPTDPLLQSLTWSRTPATGPLVATLTLETEQQWGYDAVYDGSDLLLSVRRPPPASADAALPLAGRRIVVDPGHGGSELGGAGALRVQEKDIMLPVAQAVAAGLRTLGATVVLTRTNDVQVPLYNRPLLAEALDADLLLSIHANALPDGSDPRGRRGVGAYWTQPQARPLAACLVGAVASELPELGVDTPDNGGLHLANLALTRPSTQLSVLVETAYLTDAGNLRTLMSDAGRARIAAALVDGVRDFYAGKCSGQ</sequence>
<protein>
    <submittedName>
        <fullName evidence="3">N-acetylmuramoyl-L-alanine amidase</fullName>
    </submittedName>
</protein>
<name>A0A918F0F2_9DEIO</name>
<comment type="caution">
    <text evidence="3">The sequence shown here is derived from an EMBL/GenBank/DDBJ whole genome shotgun (WGS) entry which is preliminary data.</text>
</comment>
<dbReference type="SMART" id="SM00646">
    <property type="entry name" value="Ami_3"/>
    <property type="match status" value="1"/>
</dbReference>
<keyword evidence="4" id="KW-1185">Reference proteome</keyword>
<proteinExistence type="predicted"/>
<evidence type="ECO:0000313" key="4">
    <source>
        <dbReference type="Proteomes" id="UP000603865"/>
    </source>
</evidence>
<dbReference type="GO" id="GO:0030288">
    <property type="term" value="C:outer membrane-bounded periplasmic space"/>
    <property type="evidence" value="ECO:0007669"/>
    <property type="project" value="TreeGrafter"/>
</dbReference>
<dbReference type="EMBL" id="BMQL01000001">
    <property type="protein sequence ID" value="GGQ93359.1"/>
    <property type="molecule type" value="Genomic_DNA"/>
</dbReference>
<keyword evidence="1" id="KW-0378">Hydrolase</keyword>
<evidence type="ECO:0000256" key="1">
    <source>
        <dbReference type="ARBA" id="ARBA00022801"/>
    </source>
</evidence>
<dbReference type="PANTHER" id="PTHR30404:SF0">
    <property type="entry name" value="N-ACETYLMURAMOYL-L-ALANINE AMIDASE AMIC"/>
    <property type="match status" value="1"/>
</dbReference>
<accession>A0A918F0F2</accession>
<evidence type="ECO:0000259" key="2">
    <source>
        <dbReference type="SMART" id="SM00646"/>
    </source>
</evidence>
<feature type="domain" description="MurNAc-LAA" evidence="2">
    <location>
        <begin position="455"/>
        <end position="573"/>
    </location>
</feature>
<dbReference type="SUPFAM" id="SSF53187">
    <property type="entry name" value="Zn-dependent exopeptidases"/>
    <property type="match status" value="1"/>
</dbReference>
<dbReference type="GO" id="GO:0009253">
    <property type="term" value="P:peptidoglycan catabolic process"/>
    <property type="evidence" value="ECO:0007669"/>
    <property type="project" value="InterPro"/>
</dbReference>
<reference evidence="3" key="1">
    <citation type="journal article" date="2014" name="Int. J. Syst. Evol. Microbiol.">
        <title>Complete genome sequence of Corynebacterium casei LMG S-19264T (=DSM 44701T), isolated from a smear-ripened cheese.</title>
        <authorList>
            <consortium name="US DOE Joint Genome Institute (JGI-PGF)"/>
            <person name="Walter F."/>
            <person name="Albersmeier A."/>
            <person name="Kalinowski J."/>
            <person name="Ruckert C."/>
        </authorList>
    </citation>
    <scope>NUCLEOTIDE SEQUENCE</scope>
    <source>
        <strain evidence="3">JCM 31311</strain>
    </source>
</reference>
<dbReference type="AlphaFoldDB" id="A0A918F0F2"/>
<organism evidence="3 4">
    <name type="scientific">Deinococcus ruber</name>
    <dbReference type="NCBI Taxonomy" id="1848197"/>
    <lineage>
        <taxon>Bacteria</taxon>
        <taxon>Thermotogati</taxon>
        <taxon>Deinococcota</taxon>
        <taxon>Deinococci</taxon>
        <taxon>Deinococcales</taxon>
        <taxon>Deinococcaceae</taxon>
        <taxon>Deinococcus</taxon>
    </lineage>
</organism>
<dbReference type="Proteomes" id="UP000603865">
    <property type="component" value="Unassembled WGS sequence"/>
</dbReference>
<dbReference type="CDD" id="cd02696">
    <property type="entry name" value="MurNAc-LAA"/>
    <property type="match status" value="1"/>
</dbReference>
<reference evidence="3" key="2">
    <citation type="submission" date="2020-09" db="EMBL/GenBank/DDBJ databases">
        <authorList>
            <person name="Sun Q."/>
            <person name="Ohkuma M."/>
        </authorList>
    </citation>
    <scope>NUCLEOTIDE SEQUENCE</scope>
    <source>
        <strain evidence="3">JCM 31311</strain>
    </source>
</reference>
<gene>
    <name evidence="3" type="ORF">GCM10008957_01690</name>
</gene>
<dbReference type="GO" id="GO:0008745">
    <property type="term" value="F:N-acetylmuramoyl-L-alanine amidase activity"/>
    <property type="evidence" value="ECO:0007669"/>
    <property type="project" value="InterPro"/>
</dbReference>
<dbReference type="InterPro" id="IPR002508">
    <property type="entry name" value="MurNAc-LAA_cat"/>
</dbReference>
<dbReference type="PANTHER" id="PTHR30404">
    <property type="entry name" value="N-ACETYLMURAMOYL-L-ALANINE AMIDASE"/>
    <property type="match status" value="1"/>
</dbReference>
<dbReference type="Gene3D" id="3.40.630.40">
    <property type="entry name" value="Zn-dependent exopeptidases"/>
    <property type="match status" value="1"/>
</dbReference>